<evidence type="ECO:0000313" key="2">
    <source>
        <dbReference type="EMBL" id="TXK10291.1"/>
    </source>
</evidence>
<dbReference type="EMBL" id="VRSV01000002">
    <property type="protein sequence ID" value="TXK10291.1"/>
    <property type="molecule type" value="Genomic_DNA"/>
</dbReference>
<dbReference type="AlphaFoldDB" id="A0A5C8HZ22"/>
<dbReference type="Proteomes" id="UP000321034">
    <property type="component" value="Unassembled WGS sequence"/>
</dbReference>
<dbReference type="OrthoDB" id="5058013at2"/>
<evidence type="ECO:0000256" key="1">
    <source>
        <dbReference type="SAM" id="MobiDB-lite"/>
    </source>
</evidence>
<gene>
    <name evidence="2" type="ORF">FVP77_15715</name>
</gene>
<evidence type="ECO:0008006" key="4">
    <source>
        <dbReference type="Google" id="ProtNLM"/>
    </source>
</evidence>
<reference evidence="2 3" key="1">
    <citation type="submission" date="2019-08" db="EMBL/GenBank/DDBJ databases">
        <authorList>
            <person name="Dong K."/>
        </authorList>
    </citation>
    <scope>NUCLEOTIDE SEQUENCE [LARGE SCALE GENOMIC DNA]</scope>
    <source>
        <strain evidence="2 3">JCM14558</strain>
    </source>
</reference>
<evidence type="ECO:0000313" key="3">
    <source>
        <dbReference type="Proteomes" id="UP000321034"/>
    </source>
</evidence>
<name>A0A5C8HZ22_9MICO</name>
<sequence length="407" mass="42717">MAALLGVGATAVACTAPEAAPDPSGTTSSTPSPSLGSPEPVTGSTLAEPNSARPATLRSFGPNGTHFPAEVPWPGNKAATELVAECDWVDIARKISGLTAAKVAAGAVVRVKPGTLPGSGYTSSARAALAGIGNSSWTRNVLIVPRDGFGSVTIAASGIRFDKCARLSFFGFTGNGGVALTECYAIHLGWSRFAAINITRRGRDLGFYELVVGFRQNAEDTVGVRPTEANEMVNISRHGCVFGPSVKPAGSNAHCDTIQLEGTGSGAFGPFTSVDCVDYGSSNAAELLQDKLVRAEYTHCMILGGQLPWRVYPLRSGDYQGEPNAFAGGCQDVRLTDSVVAGPIGRMGFTHVNNTRLSYAPQGTQQPSSSGGWITDTSVGSWTRDQIMGQQSIPDYELPTLRRIWTW</sequence>
<protein>
    <recommendedName>
        <fullName evidence="4">Right-handed parallel beta-helix repeat-containing protein</fullName>
    </recommendedName>
</protein>
<keyword evidence="3" id="KW-1185">Reference proteome</keyword>
<feature type="compositionally biased region" description="Low complexity" evidence="1">
    <location>
        <begin position="16"/>
        <end position="40"/>
    </location>
</feature>
<accession>A0A5C8HZ22</accession>
<organism evidence="2 3">
    <name type="scientific">Microbacterium hatanonis</name>
    <dbReference type="NCBI Taxonomy" id="404366"/>
    <lineage>
        <taxon>Bacteria</taxon>
        <taxon>Bacillati</taxon>
        <taxon>Actinomycetota</taxon>
        <taxon>Actinomycetes</taxon>
        <taxon>Micrococcales</taxon>
        <taxon>Microbacteriaceae</taxon>
        <taxon>Microbacterium</taxon>
    </lineage>
</organism>
<feature type="region of interest" description="Disordered" evidence="1">
    <location>
        <begin position="16"/>
        <end position="72"/>
    </location>
</feature>
<proteinExistence type="predicted"/>
<comment type="caution">
    <text evidence="2">The sequence shown here is derived from an EMBL/GenBank/DDBJ whole genome shotgun (WGS) entry which is preliminary data.</text>
</comment>